<dbReference type="OMA" id="CTHDNNN"/>
<reference evidence="2" key="1">
    <citation type="journal article" date="2012" name="Science">
        <title>The Paleozoic origin of enzymatic lignin decomposition reconstructed from 31 fungal genomes.</title>
        <authorList>
            <person name="Floudas D."/>
            <person name="Binder M."/>
            <person name="Riley R."/>
            <person name="Barry K."/>
            <person name="Blanchette R.A."/>
            <person name="Henrissat B."/>
            <person name="Martinez A.T."/>
            <person name="Otillar R."/>
            <person name="Spatafora J.W."/>
            <person name="Yadav J.S."/>
            <person name="Aerts A."/>
            <person name="Benoit I."/>
            <person name="Boyd A."/>
            <person name="Carlson A."/>
            <person name="Copeland A."/>
            <person name="Coutinho P.M."/>
            <person name="de Vries R.P."/>
            <person name="Ferreira P."/>
            <person name="Findley K."/>
            <person name="Foster B."/>
            <person name="Gaskell J."/>
            <person name="Glotzer D."/>
            <person name="Gorecki P."/>
            <person name="Heitman J."/>
            <person name="Hesse C."/>
            <person name="Hori C."/>
            <person name="Igarashi K."/>
            <person name="Jurgens J.A."/>
            <person name="Kallen N."/>
            <person name="Kersten P."/>
            <person name="Kohler A."/>
            <person name="Kuees U."/>
            <person name="Kumar T.K.A."/>
            <person name="Kuo A."/>
            <person name="LaButti K."/>
            <person name="Larrondo L.F."/>
            <person name="Lindquist E."/>
            <person name="Ling A."/>
            <person name="Lombard V."/>
            <person name="Lucas S."/>
            <person name="Lundell T."/>
            <person name="Martin R."/>
            <person name="McLaughlin D.J."/>
            <person name="Morgenstern I."/>
            <person name="Morin E."/>
            <person name="Murat C."/>
            <person name="Nagy L.G."/>
            <person name="Nolan M."/>
            <person name="Ohm R.A."/>
            <person name="Patyshakuliyeva A."/>
            <person name="Rokas A."/>
            <person name="Ruiz-Duenas F.J."/>
            <person name="Sabat G."/>
            <person name="Salamov A."/>
            <person name="Samejima M."/>
            <person name="Schmutz J."/>
            <person name="Slot J.C."/>
            <person name="St John F."/>
            <person name="Stenlid J."/>
            <person name="Sun H."/>
            <person name="Sun S."/>
            <person name="Syed K."/>
            <person name="Tsang A."/>
            <person name="Wiebenga A."/>
            <person name="Young D."/>
            <person name="Pisabarro A."/>
            <person name="Eastwood D.C."/>
            <person name="Martin F."/>
            <person name="Cullen D."/>
            <person name="Grigoriev I.V."/>
            <person name="Hibbett D.S."/>
        </authorList>
    </citation>
    <scope>NUCLEOTIDE SEQUENCE [LARGE SCALE GENOMIC DNA]</scope>
    <source>
        <strain evidence="2">RWD-64-598 SS2</strain>
    </source>
</reference>
<feature type="non-terminal residue" evidence="1">
    <location>
        <position position="1"/>
    </location>
</feature>
<dbReference type="KEGG" id="cput:CONPUDRAFT_18703"/>
<dbReference type="GeneID" id="19206498"/>
<dbReference type="OrthoDB" id="2669721at2759"/>
<dbReference type="Proteomes" id="UP000053558">
    <property type="component" value="Unassembled WGS sequence"/>
</dbReference>
<gene>
    <name evidence="1" type="ORF">CONPUDRAFT_18703</name>
</gene>
<evidence type="ECO:0000313" key="2">
    <source>
        <dbReference type="Proteomes" id="UP000053558"/>
    </source>
</evidence>
<dbReference type="AlphaFoldDB" id="A0A5M3MCI4"/>
<sequence length="87" mass="9384">ADVQGLVYYNGMCGYCGKNRCHLYCGMVGQQKSNGTQYYPAMLRPSDPYNVKGCSHDDILLASVPSPASAQYSANLEQLVSSPSLAE</sequence>
<evidence type="ECO:0000313" key="1">
    <source>
        <dbReference type="EMBL" id="EIW76763.1"/>
    </source>
</evidence>
<keyword evidence="2" id="KW-1185">Reference proteome</keyword>
<comment type="caution">
    <text evidence="1">The sequence shown here is derived from an EMBL/GenBank/DDBJ whole genome shotgun (WGS) entry which is preliminary data.</text>
</comment>
<organism evidence="1 2">
    <name type="scientific">Coniophora puteana (strain RWD-64-598)</name>
    <name type="common">Brown rot fungus</name>
    <dbReference type="NCBI Taxonomy" id="741705"/>
    <lineage>
        <taxon>Eukaryota</taxon>
        <taxon>Fungi</taxon>
        <taxon>Dikarya</taxon>
        <taxon>Basidiomycota</taxon>
        <taxon>Agaricomycotina</taxon>
        <taxon>Agaricomycetes</taxon>
        <taxon>Agaricomycetidae</taxon>
        <taxon>Boletales</taxon>
        <taxon>Coniophorineae</taxon>
        <taxon>Coniophoraceae</taxon>
        <taxon>Coniophora</taxon>
    </lineage>
</organism>
<feature type="non-terminal residue" evidence="1">
    <location>
        <position position="87"/>
    </location>
</feature>
<dbReference type="RefSeq" id="XP_007772845.1">
    <property type="nucleotide sequence ID" value="XM_007774655.1"/>
</dbReference>
<name>A0A5M3MCI4_CONPW</name>
<accession>A0A5M3MCI4</accession>
<protein>
    <submittedName>
        <fullName evidence="1">Uncharacterized protein</fullName>
    </submittedName>
</protein>
<proteinExistence type="predicted"/>
<dbReference type="EMBL" id="JH711585">
    <property type="protein sequence ID" value="EIW76763.1"/>
    <property type="molecule type" value="Genomic_DNA"/>
</dbReference>